<dbReference type="PROSITE" id="PS00687">
    <property type="entry name" value="ALDEHYDE_DEHYDR_GLU"/>
    <property type="match status" value="1"/>
</dbReference>
<dbReference type="EMBL" id="QNSF01000001">
    <property type="protein sequence ID" value="RBP96669.1"/>
    <property type="molecule type" value="Genomic_DNA"/>
</dbReference>
<evidence type="ECO:0000313" key="7">
    <source>
        <dbReference type="Proteomes" id="UP000252731"/>
    </source>
</evidence>
<accession>A0A366K4I4</accession>
<dbReference type="InterPro" id="IPR029510">
    <property type="entry name" value="Ald_DH_CS_GLU"/>
</dbReference>
<dbReference type="Gene3D" id="3.40.309.10">
    <property type="entry name" value="Aldehyde Dehydrogenase, Chain A, domain 2"/>
    <property type="match status" value="1"/>
</dbReference>
<keyword evidence="2 4" id="KW-0560">Oxidoreductase</keyword>
<evidence type="ECO:0000256" key="2">
    <source>
        <dbReference type="ARBA" id="ARBA00023002"/>
    </source>
</evidence>
<feature type="domain" description="Aldehyde dehydrogenase" evidence="5">
    <location>
        <begin position="19"/>
        <end position="475"/>
    </location>
</feature>
<dbReference type="Pfam" id="PF00171">
    <property type="entry name" value="Aldedh"/>
    <property type="match status" value="1"/>
</dbReference>
<comment type="similarity">
    <text evidence="1 4">Belongs to the aldehyde dehydrogenase family.</text>
</comment>
<protein>
    <submittedName>
        <fullName evidence="6">Acyl-CoA reductase-like NAD-dependent aldehyde dehydrogenase</fullName>
    </submittedName>
</protein>
<dbReference type="AlphaFoldDB" id="A0A366K4I4"/>
<comment type="caution">
    <text evidence="6">The sequence shown here is derived from an EMBL/GenBank/DDBJ whole genome shotgun (WGS) entry which is preliminary data.</text>
</comment>
<dbReference type="Gene3D" id="3.40.605.10">
    <property type="entry name" value="Aldehyde Dehydrogenase, Chain A, domain 1"/>
    <property type="match status" value="1"/>
</dbReference>
<evidence type="ECO:0000256" key="4">
    <source>
        <dbReference type="RuleBase" id="RU003345"/>
    </source>
</evidence>
<dbReference type="STRING" id="1399.VL14_08125"/>
<name>A0A366K4I4_CYTFI</name>
<dbReference type="Proteomes" id="UP000252731">
    <property type="component" value="Unassembled WGS sequence"/>
</dbReference>
<dbReference type="SUPFAM" id="SSF53720">
    <property type="entry name" value="ALDH-like"/>
    <property type="match status" value="1"/>
</dbReference>
<dbReference type="InterPro" id="IPR016163">
    <property type="entry name" value="Ald_DH_C"/>
</dbReference>
<dbReference type="PROSITE" id="PS00070">
    <property type="entry name" value="ALDEHYDE_DEHYDR_CYS"/>
    <property type="match status" value="1"/>
</dbReference>
<evidence type="ECO:0000313" key="6">
    <source>
        <dbReference type="EMBL" id="RBP96669.1"/>
    </source>
</evidence>
<feature type="active site" evidence="3">
    <location>
        <position position="251"/>
    </location>
</feature>
<dbReference type="GO" id="GO:0016620">
    <property type="term" value="F:oxidoreductase activity, acting on the aldehyde or oxo group of donors, NAD or NADP as acceptor"/>
    <property type="evidence" value="ECO:0007669"/>
    <property type="project" value="InterPro"/>
</dbReference>
<dbReference type="InterPro" id="IPR015590">
    <property type="entry name" value="Aldehyde_DH_dom"/>
</dbReference>
<dbReference type="FunFam" id="3.40.309.10:FF:000009">
    <property type="entry name" value="Aldehyde dehydrogenase A"/>
    <property type="match status" value="1"/>
</dbReference>
<evidence type="ECO:0000256" key="3">
    <source>
        <dbReference type="PROSITE-ProRule" id="PRU10007"/>
    </source>
</evidence>
<sequence length="482" mass="52934">MVISTYPFVSGKYLIAGDWIQAENTAPVLNPADHQEVVGEVALCTEEQVELAISAAAKAFGTWSGSEIEDRANRMKLAADEIKACVEENVTLLIRENGKVLVEAKKDLLRCVDIMKEAAEELLEWWKPESIPGSQKVQIRKRPRGVTAVISPWNSPMILTFKRVIPAVLAGNTVVVKPATSCPLTIMSFLKTVASYFPEGVINVVTGSGGVIGNKLCSDPRIRTIAFVGSTETGKEIMRAASGTVKNVYMELGGNDAAIILEDANLDESAIKRLRFGVLRAAGQVCSAIKRIYVHESRYGELVEKLRKEFQHIKVGNGIQPDAEMGPLNNRSQYEYVNGLIERARKSGATVLTGGIQLDPESWDKGYYILPTIITDVDQSSEIVHAEQFGPVIPILTFENNEEAISLANDSEFGLRASVWTEDESKAIEFADRLEAGAVFHNNHTVFQDLHLDFPGLKESGLSRETRHCGLEFFADSYGFAN</sequence>
<evidence type="ECO:0000259" key="5">
    <source>
        <dbReference type="Pfam" id="PF00171"/>
    </source>
</evidence>
<evidence type="ECO:0000256" key="1">
    <source>
        <dbReference type="ARBA" id="ARBA00009986"/>
    </source>
</evidence>
<dbReference type="InterPro" id="IPR016160">
    <property type="entry name" value="Ald_DH_CS_CYS"/>
</dbReference>
<dbReference type="InterPro" id="IPR016162">
    <property type="entry name" value="Ald_DH_N"/>
</dbReference>
<dbReference type="InterPro" id="IPR016161">
    <property type="entry name" value="Ald_DH/histidinol_DH"/>
</dbReference>
<organism evidence="6 7">
    <name type="scientific">Cytobacillus firmus</name>
    <name type="common">Bacillus firmus</name>
    <dbReference type="NCBI Taxonomy" id="1399"/>
    <lineage>
        <taxon>Bacteria</taxon>
        <taxon>Bacillati</taxon>
        <taxon>Bacillota</taxon>
        <taxon>Bacilli</taxon>
        <taxon>Bacillales</taxon>
        <taxon>Bacillaceae</taxon>
        <taxon>Cytobacillus</taxon>
    </lineage>
</organism>
<keyword evidence="7" id="KW-1185">Reference proteome</keyword>
<dbReference type="PANTHER" id="PTHR11699">
    <property type="entry name" value="ALDEHYDE DEHYDROGENASE-RELATED"/>
    <property type="match status" value="1"/>
</dbReference>
<reference evidence="6 7" key="1">
    <citation type="submission" date="2018-06" db="EMBL/GenBank/DDBJ databases">
        <title>Freshwater and sediment microbial communities from various areas in North America, analyzing microbe dynamics in response to fracking.</title>
        <authorList>
            <person name="Lamendella R."/>
        </authorList>
    </citation>
    <scope>NUCLEOTIDE SEQUENCE [LARGE SCALE GENOMIC DNA]</scope>
    <source>
        <strain evidence="6 7">14_TX</strain>
    </source>
</reference>
<gene>
    <name evidence="6" type="ORF">DFO70_101485</name>
</gene>
<proteinExistence type="inferred from homology"/>